<dbReference type="EMBL" id="RAPQ01000009">
    <property type="protein sequence ID" value="RKE02070.1"/>
    <property type="molecule type" value="Genomic_DNA"/>
</dbReference>
<keyword evidence="4" id="KW-0472">Membrane</keyword>
<keyword evidence="1" id="KW-0677">Repeat</keyword>
<proteinExistence type="predicted"/>
<dbReference type="SUPFAM" id="SSF48452">
    <property type="entry name" value="TPR-like"/>
    <property type="match status" value="1"/>
</dbReference>
<evidence type="ECO:0000256" key="4">
    <source>
        <dbReference type="SAM" id="Phobius"/>
    </source>
</evidence>
<dbReference type="AlphaFoldDB" id="A0A419X376"/>
<dbReference type="Pfam" id="PF13181">
    <property type="entry name" value="TPR_8"/>
    <property type="match status" value="1"/>
</dbReference>
<evidence type="ECO:0000256" key="2">
    <source>
        <dbReference type="ARBA" id="ARBA00022803"/>
    </source>
</evidence>
<protein>
    <submittedName>
        <fullName evidence="5">Tetratricopeptide repeat protein</fullName>
    </submittedName>
</protein>
<keyword evidence="6" id="KW-1185">Reference proteome</keyword>
<evidence type="ECO:0000256" key="3">
    <source>
        <dbReference type="PROSITE-ProRule" id="PRU00339"/>
    </source>
</evidence>
<dbReference type="Gene3D" id="1.25.40.10">
    <property type="entry name" value="Tetratricopeptide repeat domain"/>
    <property type="match status" value="1"/>
</dbReference>
<comment type="caution">
    <text evidence="5">The sequence shown here is derived from an EMBL/GenBank/DDBJ whole genome shotgun (WGS) entry which is preliminary data.</text>
</comment>
<dbReference type="PANTHER" id="PTHR44858:SF1">
    <property type="entry name" value="UDP-N-ACETYLGLUCOSAMINE--PEPTIDE N-ACETYLGLUCOSAMINYLTRANSFERASE SPINDLY-RELATED"/>
    <property type="match status" value="1"/>
</dbReference>
<dbReference type="RefSeq" id="WP_120239931.1">
    <property type="nucleotide sequence ID" value="NZ_RAPQ01000009.1"/>
</dbReference>
<dbReference type="InterPro" id="IPR050498">
    <property type="entry name" value="Ycf3"/>
</dbReference>
<feature type="repeat" description="TPR" evidence="3">
    <location>
        <begin position="290"/>
        <end position="323"/>
    </location>
</feature>
<dbReference type="PROSITE" id="PS50005">
    <property type="entry name" value="TPR"/>
    <property type="match status" value="2"/>
</dbReference>
<keyword evidence="4" id="KW-0812">Transmembrane</keyword>
<dbReference type="Pfam" id="PF07719">
    <property type="entry name" value="TPR_2"/>
    <property type="match status" value="1"/>
</dbReference>
<dbReference type="InterPro" id="IPR011990">
    <property type="entry name" value="TPR-like_helical_dom_sf"/>
</dbReference>
<dbReference type="PANTHER" id="PTHR44858">
    <property type="entry name" value="TETRATRICOPEPTIDE REPEAT PROTEIN 6"/>
    <property type="match status" value="1"/>
</dbReference>
<keyword evidence="4" id="KW-1133">Transmembrane helix</keyword>
<sequence>MKFIYVIYIIVLISAILRPITIALHEIGHAIPALIFTKGNVNVYIGSFRDVKNCIKLRMGRLHIFIKYSPMQFTGGLCDSFSSELSIFKQVVILASGPLFVFVFSFVLTYLSIVYEWPDIPKALVMILLISSVYDLFIDFIPKKKPVVNLDGRDVYNDGQAIINLIKNRKSISVDYSSKLGEHIIDLSQQFAQAGYDRFLQGDHIGAIKEYSKAIEINDKSSVYYNNRGYSYQLLEKYERSIFDFSRAIDLDNKCAYALNNRGFSLLMLDRFDEGMDEILKSISIDKDNVYAVRNLGICYYKKKDYQMARELLNKAIEKDSSIPLVHDYLEKLECK</sequence>
<name>A0A419X376_9BACT</name>
<evidence type="ECO:0000256" key="1">
    <source>
        <dbReference type="ARBA" id="ARBA00022737"/>
    </source>
</evidence>
<keyword evidence="2 3" id="KW-0802">TPR repeat</keyword>
<feature type="transmembrane region" description="Helical" evidence="4">
    <location>
        <begin position="6"/>
        <end position="24"/>
    </location>
</feature>
<dbReference type="Proteomes" id="UP000284531">
    <property type="component" value="Unassembled WGS sequence"/>
</dbReference>
<dbReference type="InterPro" id="IPR013105">
    <property type="entry name" value="TPR_2"/>
</dbReference>
<feature type="transmembrane region" description="Helical" evidence="4">
    <location>
        <begin position="123"/>
        <end position="141"/>
    </location>
</feature>
<evidence type="ECO:0000313" key="6">
    <source>
        <dbReference type="Proteomes" id="UP000284531"/>
    </source>
</evidence>
<dbReference type="InterPro" id="IPR019734">
    <property type="entry name" value="TPR_rpt"/>
</dbReference>
<evidence type="ECO:0000313" key="5">
    <source>
        <dbReference type="EMBL" id="RKE02070.1"/>
    </source>
</evidence>
<feature type="transmembrane region" description="Helical" evidence="4">
    <location>
        <begin position="91"/>
        <end position="111"/>
    </location>
</feature>
<gene>
    <name evidence="5" type="ORF">BXY64_2151</name>
</gene>
<accession>A0A419X376</accession>
<feature type="repeat" description="TPR" evidence="3">
    <location>
        <begin position="222"/>
        <end position="255"/>
    </location>
</feature>
<organism evidence="5 6">
    <name type="scientific">Marinifilum flexuosum</name>
    <dbReference type="NCBI Taxonomy" id="1117708"/>
    <lineage>
        <taxon>Bacteria</taxon>
        <taxon>Pseudomonadati</taxon>
        <taxon>Bacteroidota</taxon>
        <taxon>Bacteroidia</taxon>
        <taxon>Marinilabiliales</taxon>
        <taxon>Marinifilaceae</taxon>
    </lineage>
</organism>
<reference evidence="5 6" key="1">
    <citation type="submission" date="2018-09" db="EMBL/GenBank/DDBJ databases">
        <title>Genomic Encyclopedia of Archaeal and Bacterial Type Strains, Phase II (KMG-II): from individual species to whole genera.</title>
        <authorList>
            <person name="Goeker M."/>
        </authorList>
    </citation>
    <scope>NUCLEOTIDE SEQUENCE [LARGE SCALE GENOMIC DNA]</scope>
    <source>
        <strain evidence="5 6">DSM 21950</strain>
    </source>
</reference>
<dbReference type="OrthoDB" id="793001at2"/>
<dbReference type="SMART" id="SM00028">
    <property type="entry name" value="TPR"/>
    <property type="match status" value="4"/>
</dbReference>